<feature type="domain" description="Integrase catalytic" evidence="5">
    <location>
        <begin position="224"/>
        <end position="333"/>
    </location>
</feature>
<dbReference type="AlphaFoldDB" id="A0A9Q3PTB9"/>
<sequence>MLYIPHRLTAALSSNMVCQPPEDLVNKFRVAWRADFPQTKGVANPNPCPRSPFPFPQTKACTPEPRSLNLHSINPFKKKFADSNSSITIAQMVILKLPVKDGYFVIQDVAFSKQILGTILSVGQLCRAGIVWFFTELSLSLLVSGCAPSPYLIEMNPISQPTSMVFSTRNWHVRLGHASDKVVLSVLCQHVPTFDTKLWRPFFCEVCAKAKSTHCQYQARVEIANTKPLDLLLSDRMEAFTDDPIGCLFILTVRDHALMYSFVYPLKLRSKAPDAILETINLLRVQLKITPKAVQTDNGREFTSANFTGALRKMGLLFTCLLPYSPQEIGEDE</sequence>
<dbReference type="PANTHER" id="PTHR42648:SF28">
    <property type="entry name" value="TRANSPOSON-ENCODED PROTEIN WITH RIBONUCLEASE H-LIKE AND RETROVIRUS ZINC FINGER-LIKE DOMAINS"/>
    <property type="match status" value="1"/>
</dbReference>
<comment type="catalytic activity">
    <reaction evidence="3">
        <text>DNA(n) + a 2'-deoxyribonucleoside 5'-triphosphate = DNA(n+1) + diphosphate</text>
        <dbReference type="Rhea" id="RHEA:22508"/>
        <dbReference type="Rhea" id="RHEA-COMP:17339"/>
        <dbReference type="Rhea" id="RHEA-COMP:17340"/>
        <dbReference type="ChEBI" id="CHEBI:33019"/>
        <dbReference type="ChEBI" id="CHEBI:61560"/>
        <dbReference type="ChEBI" id="CHEBI:173112"/>
        <dbReference type="EC" id="2.7.7.49"/>
    </reaction>
</comment>
<dbReference type="PANTHER" id="PTHR42648">
    <property type="entry name" value="TRANSPOSASE, PUTATIVE-RELATED"/>
    <property type="match status" value="1"/>
</dbReference>
<evidence type="ECO:0000256" key="4">
    <source>
        <dbReference type="ARBA" id="ARBA00049244"/>
    </source>
</evidence>
<proteinExistence type="predicted"/>
<evidence type="ECO:0000259" key="5">
    <source>
        <dbReference type="PROSITE" id="PS50994"/>
    </source>
</evidence>
<dbReference type="GO" id="GO:0015074">
    <property type="term" value="P:DNA integration"/>
    <property type="evidence" value="ECO:0007669"/>
    <property type="project" value="InterPro"/>
</dbReference>
<dbReference type="Proteomes" id="UP000765509">
    <property type="component" value="Unassembled WGS sequence"/>
</dbReference>
<protein>
    <recommendedName>
        <fullName evidence="5">Integrase catalytic domain-containing protein</fullName>
    </recommendedName>
</protein>
<evidence type="ECO:0000313" key="6">
    <source>
        <dbReference type="EMBL" id="MBW0572466.1"/>
    </source>
</evidence>
<dbReference type="SUPFAM" id="SSF53098">
    <property type="entry name" value="Ribonuclease H-like"/>
    <property type="match status" value="1"/>
</dbReference>
<dbReference type="GO" id="GO:0003964">
    <property type="term" value="F:RNA-directed DNA polymerase activity"/>
    <property type="evidence" value="ECO:0007669"/>
    <property type="project" value="UniProtKB-EC"/>
</dbReference>
<dbReference type="Gene3D" id="3.30.420.10">
    <property type="entry name" value="Ribonuclease H-like superfamily/Ribonuclease H"/>
    <property type="match status" value="1"/>
</dbReference>
<reference evidence="6" key="1">
    <citation type="submission" date="2021-03" db="EMBL/GenBank/DDBJ databases">
        <title>Draft genome sequence of rust myrtle Austropuccinia psidii MF-1, a brazilian biotype.</title>
        <authorList>
            <person name="Quecine M.C."/>
            <person name="Pachon D.M.R."/>
            <person name="Bonatelli M.L."/>
            <person name="Correr F.H."/>
            <person name="Franceschini L.M."/>
            <person name="Leite T.F."/>
            <person name="Margarido G.R.A."/>
            <person name="Almeida C.A."/>
            <person name="Ferrarezi J.A."/>
            <person name="Labate C.A."/>
        </authorList>
    </citation>
    <scope>NUCLEOTIDE SEQUENCE</scope>
    <source>
        <strain evidence="6">MF-1</strain>
    </source>
</reference>
<dbReference type="GO" id="GO:0032196">
    <property type="term" value="P:transposition"/>
    <property type="evidence" value="ECO:0007669"/>
    <property type="project" value="UniProtKB-KW"/>
</dbReference>
<keyword evidence="1" id="KW-0815">Transposition</keyword>
<dbReference type="OrthoDB" id="4363844at2759"/>
<dbReference type="InterPro" id="IPR001584">
    <property type="entry name" value="Integrase_cat-core"/>
</dbReference>
<gene>
    <name evidence="6" type="ORF">O181_112181</name>
</gene>
<evidence type="ECO:0000256" key="2">
    <source>
        <dbReference type="ARBA" id="ARBA00022884"/>
    </source>
</evidence>
<keyword evidence="7" id="KW-1185">Reference proteome</keyword>
<comment type="catalytic activity">
    <reaction evidence="4">
        <text>DNA(n) + a 2'-deoxyribonucleoside 5'-triphosphate = DNA(n+1) + diphosphate</text>
        <dbReference type="Rhea" id="RHEA:22508"/>
        <dbReference type="Rhea" id="RHEA-COMP:17339"/>
        <dbReference type="Rhea" id="RHEA-COMP:17340"/>
        <dbReference type="ChEBI" id="CHEBI:33019"/>
        <dbReference type="ChEBI" id="CHEBI:61560"/>
        <dbReference type="ChEBI" id="CHEBI:173112"/>
        <dbReference type="EC" id="2.7.7.7"/>
    </reaction>
</comment>
<dbReference type="InterPro" id="IPR012337">
    <property type="entry name" value="RNaseH-like_sf"/>
</dbReference>
<dbReference type="InterPro" id="IPR039537">
    <property type="entry name" value="Retrotran_Ty1/copia-like"/>
</dbReference>
<comment type="caution">
    <text evidence="6">The sequence shown here is derived from an EMBL/GenBank/DDBJ whole genome shotgun (WGS) entry which is preliminary data.</text>
</comment>
<keyword evidence="2" id="KW-0694">RNA-binding</keyword>
<accession>A0A9Q3PTB9</accession>
<dbReference type="PROSITE" id="PS50994">
    <property type="entry name" value="INTEGRASE"/>
    <property type="match status" value="1"/>
</dbReference>
<evidence type="ECO:0000256" key="3">
    <source>
        <dbReference type="ARBA" id="ARBA00048173"/>
    </source>
</evidence>
<dbReference type="GO" id="GO:0003887">
    <property type="term" value="F:DNA-directed DNA polymerase activity"/>
    <property type="evidence" value="ECO:0007669"/>
    <property type="project" value="UniProtKB-EC"/>
</dbReference>
<dbReference type="GO" id="GO:0005634">
    <property type="term" value="C:nucleus"/>
    <property type="evidence" value="ECO:0007669"/>
    <property type="project" value="UniProtKB-ARBA"/>
</dbReference>
<organism evidence="6 7">
    <name type="scientific">Austropuccinia psidii MF-1</name>
    <dbReference type="NCBI Taxonomy" id="1389203"/>
    <lineage>
        <taxon>Eukaryota</taxon>
        <taxon>Fungi</taxon>
        <taxon>Dikarya</taxon>
        <taxon>Basidiomycota</taxon>
        <taxon>Pucciniomycotina</taxon>
        <taxon>Pucciniomycetes</taxon>
        <taxon>Pucciniales</taxon>
        <taxon>Sphaerophragmiaceae</taxon>
        <taxon>Austropuccinia</taxon>
    </lineage>
</organism>
<dbReference type="GO" id="GO:0003723">
    <property type="term" value="F:RNA binding"/>
    <property type="evidence" value="ECO:0007669"/>
    <property type="project" value="UniProtKB-KW"/>
</dbReference>
<evidence type="ECO:0000256" key="1">
    <source>
        <dbReference type="ARBA" id="ARBA00022578"/>
    </source>
</evidence>
<evidence type="ECO:0000313" key="7">
    <source>
        <dbReference type="Proteomes" id="UP000765509"/>
    </source>
</evidence>
<dbReference type="EMBL" id="AVOT02090128">
    <property type="protein sequence ID" value="MBW0572466.1"/>
    <property type="molecule type" value="Genomic_DNA"/>
</dbReference>
<dbReference type="InterPro" id="IPR036397">
    <property type="entry name" value="RNaseH_sf"/>
</dbReference>
<name>A0A9Q3PTB9_9BASI</name>